<dbReference type="AlphaFoldDB" id="A0A336LDU0"/>
<dbReference type="GO" id="GO:0008270">
    <property type="term" value="F:zinc ion binding"/>
    <property type="evidence" value="ECO:0007669"/>
    <property type="project" value="InterPro"/>
</dbReference>
<dbReference type="GO" id="GO:0071011">
    <property type="term" value="C:precatalytic spliceosome"/>
    <property type="evidence" value="ECO:0007669"/>
    <property type="project" value="TreeGrafter"/>
</dbReference>
<dbReference type="GO" id="GO:0003725">
    <property type="term" value="F:double-stranded RNA binding"/>
    <property type="evidence" value="ECO:0007669"/>
    <property type="project" value="TreeGrafter"/>
</dbReference>
<feature type="region of interest" description="Disordered" evidence="1">
    <location>
        <begin position="529"/>
        <end position="549"/>
    </location>
</feature>
<feature type="compositionally biased region" description="Polar residues" evidence="1">
    <location>
        <begin position="539"/>
        <end position="549"/>
    </location>
</feature>
<evidence type="ECO:0000259" key="2">
    <source>
        <dbReference type="PROSITE" id="PS00028"/>
    </source>
</evidence>
<dbReference type="InterPro" id="IPR003604">
    <property type="entry name" value="Matrin/U1-like-C_Znf_C2H2"/>
</dbReference>
<proteinExistence type="predicted"/>
<dbReference type="EMBL" id="UFQS01001752">
    <property type="protein sequence ID" value="SSX12212.1"/>
    <property type="molecule type" value="Genomic_DNA"/>
</dbReference>
<feature type="domain" description="C2H2-type" evidence="2">
    <location>
        <begin position="304"/>
        <end position="326"/>
    </location>
</feature>
<dbReference type="SMART" id="SM00451">
    <property type="entry name" value="ZnF_U1"/>
    <property type="match status" value="6"/>
</dbReference>
<evidence type="ECO:0000313" key="3">
    <source>
        <dbReference type="EMBL" id="SSX12212.1"/>
    </source>
</evidence>
<sequence>MRRNFNGEPCFQGSRGFGYKIPREFGDPFAERHYESPHYGGSYNQFNDDYDQRIPRNEDYSRFDYADRFNGNGNFNAGRFNGNNNGNYNAERFNNHRNYNEVNEREVEQFMEMGNPFSRKHFAQRYGNSFSNNKNQKSSKWAEKYQAPAPCEVETSENYPNEIQIPEFEEPIIKESMPEPKWVKDIPKIKSTEMKCKLCNLMLSSQIVYEAHIQGKKHLKKVADAKQYSCDLCHTTMMSAQEQKEHNETEQHIESVKVAEFFEKQRQEEKELEKKKMESSKPFMTPEELQQIKSIANPVSQFKCDICNVTCNSQPNLDAHLVSKKHTKKVTENNLNKKASAVQYSCQMCQFLCYSSEEHEAHSNSAEHLKLLGERAKAGTIQAPAVPYEVVAAGISKDELDVVPVKGADNMLWYTCETCNVKCNSLDNYKAHINSKKHKTKKNQPGAQLVDKKAKYSSEALRSSYTRFISAGGLGKKITGDPGSYCARCEIQFKTPTELEEHFLTLAHKNHNPYKKKLSFDTENAYKKAKLSNGESKKPTNNANSYQSVPQVSSNYGYGSYAEQQYQDQSAYQQYSTAYPTADYSNYYNSSGYNAQEYDPNNSYYKSSQTAYSANSQASSYSYAAPFYQH</sequence>
<dbReference type="Pfam" id="PF12874">
    <property type="entry name" value="zf-met"/>
    <property type="match status" value="3"/>
</dbReference>
<dbReference type="Gene3D" id="3.30.160.60">
    <property type="entry name" value="Classic Zinc Finger"/>
    <property type="match status" value="3"/>
</dbReference>
<dbReference type="GO" id="GO:0003727">
    <property type="term" value="F:single-stranded RNA binding"/>
    <property type="evidence" value="ECO:0007669"/>
    <property type="project" value="TreeGrafter"/>
</dbReference>
<reference evidence="3" key="1">
    <citation type="submission" date="2018-04" db="EMBL/GenBank/DDBJ databases">
        <authorList>
            <person name="Go L.Y."/>
            <person name="Mitchell J.A."/>
        </authorList>
    </citation>
    <scope>NUCLEOTIDE SEQUENCE</scope>
    <source>
        <tissue evidence="3">Whole organism</tissue>
    </source>
</reference>
<dbReference type="InterPro" id="IPR036236">
    <property type="entry name" value="Znf_C2H2_sf"/>
</dbReference>
<feature type="domain" description="C2H2-type" evidence="2">
    <location>
        <begin position="486"/>
        <end position="508"/>
    </location>
</feature>
<accession>A0A336LDU0</accession>
<evidence type="ECO:0000313" key="4">
    <source>
        <dbReference type="EMBL" id="SSX31664.1"/>
    </source>
</evidence>
<organism evidence="3">
    <name type="scientific">Culicoides sonorensis</name>
    <name type="common">Biting midge</name>
    <dbReference type="NCBI Taxonomy" id="179676"/>
    <lineage>
        <taxon>Eukaryota</taxon>
        <taxon>Metazoa</taxon>
        <taxon>Ecdysozoa</taxon>
        <taxon>Arthropoda</taxon>
        <taxon>Hexapoda</taxon>
        <taxon>Insecta</taxon>
        <taxon>Pterygota</taxon>
        <taxon>Neoptera</taxon>
        <taxon>Endopterygota</taxon>
        <taxon>Diptera</taxon>
        <taxon>Nematocera</taxon>
        <taxon>Chironomoidea</taxon>
        <taxon>Ceratopogonidae</taxon>
        <taxon>Ceratopogoninae</taxon>
        <taxon>Culicoides</taxon>
        <taxon>Monoculicoides</taxon>
    </lineage>
</organism>
<reference evidence="4" key="2">
    <citation type="submission" date="2018-07" db="EMBL/GenBank/DDBJ databases">
        <authorList>
            <person name="Quirk P.G."/>
            <person name="Krulwich T.A."/>
        </authorList>
    </citation>
    <scope>NUCLEOTIDE SEQUENCE</scope>
</reference>
<dbReference type="PANTHER" id="PTHR45762:SF3">
    <property type="entry name" value="ZINC-FINGER PROTEIN AT 72D, ISOFORM B"/>
    <property type="match status" value="1"/>
</dbReference>
<dbReference type="InterPro" id="IPR013087">
    <property type="entry name" value="Znf_C2H2_type"/>
</dbReference>
<dbReference type="VEuPathDB" id="VectorBase:CSON003935"/>
<name>A0A336LDU0_CULSO</name>
<evidence type="ECO:0000256" key="1">
    <source>
        <dbReference type="SAM" id="MobiDB-lite"/>
    </source>
</evidence>
<dbReference type="PROSITE" id="PS00028">
    <property type="entry name" value="ZINC_FINGER_C2H2_1"/>
    <property type="match status" value="3"/>
</dbReference>
<dbReference type="SMART" id="SM00355">
    <property type="entry name" value="ZnF_C2H2"/>
    <property type="match status" value="6"/>
</dbReference>
<gene>
    <name evidence="3" type="primary">CSON003935</name>
</gene>
<dbReference type="SUPFAM" id="SSF57667">
    <property type="entry name" value="beta-beta-alpha zinc fingers"/>
    <property type="match status" value="3"/>
</dbReference>
<feature type="domain" description="C2H2-type" evidence="2">
    <location>
        <begin position="416"/>
        <end position="438"/>
    </location>
</feature>
<protein>
    <submittedName>
        <fullName evidence="3">CSON003935 protein</fullName>
    </submittedName>
</protein>
<dbReference type="EMBL" id="UFQT01001752">
    <property type="protein sequence ID" value="SSX31664.1"/>
    <property type="molecule type" value="Genomic_DNA"/>
</dbReference>
<dbReference type="PANTHER" id="PTHR45762">
    <property type="entry name" value="ZINC FINGER RNA-BINDING PROTEIN"/>
    <property type="match status" value="1"/>
</dbReference>